<evidence type="ECO:0000256" key="2">
    <source>
        <dbReference type="ARBA" id="ARBA00007613"/>
    </source>
</evidence>
<keyword evidence="5" id="KW-0812">Transmembrane</keyword>
<feature type="coiled-coil region" evidence="8">
    <location>
        <begin position="273"/>
        <end position="324"/>
    </location>
</feature>
<dbReference type="PANTHER" id="PTHR30026">
    <property type="entry name" value="OUTER MEMBRANE PROTEIN TOLC"/>
    <property type="match status" value="1"/>
</dbReference>
<dbReference type="InterPro" id="IPR051906">
    <property type="entry name" value="TolC-like"/>
</dbReference>
<protein>
    <submittedName>
        <fullName evidence="9">Outer membrane protein</fullName>
    </submittedName>
</protein>
<dbReference type="SUPFAM" id="SSF56954">
    <property type="entry name" value="Outer membrane efflux proteins (OEP)"/>
    <property type="match status" value="1"/>
</dbReference>
<evidence type="ECO:0000256" key="3">
    <source>
        <dbReference type="ARBA" id="ARBA00022448"/>
    </source>
</evidence>
<evidence type="ECO:0000313" key="10">
    <source>
        <dbReference type="Proteomes" id="UP000520814"/>
    </source>
</evidence>
<evidence type="ECO:0000256" key="8">
    <source>
        <dbReference type="SAM" id="Coils"/>
    </source>
</evidence>
<proteinExistence type="inferred from homology"/>
<evidence type="ECO:0000256" key="1">
    <source>
        <dbReference type="ARBA" id="ARBA00004442"/>
    </source>
</evidence>
<accession>A0A7W9W9Z9</accession>
<dbReference type="PANTHER" id="PTHR30026:SF21">
    <property type="entry name" value="SLR1270 PROTEIN"/>
    <property type="match status" value="1"/>
</dbReference>
<sequence>MAGDPVKRQFGGGLNLSQNLFDDGRTRLLVASRTNAALALEADTETQKAQILLAVQQSYFAVLRAQRLDTIQKENLRQREATAMQAKAFAEGGIKSEVDSLLATANVAEAKGILAGTGNDIQASFAQLNNAMGETSLTGYLLETAPTLALPETLEKALTLAQSQRPELKGIALQRRSAEEAAASLRRELRLRVDGIASLGAVNPGTLIRNNQNLGVAVAITLPLSTGGAVEGRITEEERRRDAYAAQEREALENVKLQVTRAWLDVQTREAQLTATKAQIEAASAALQLAQERYRLQLSTLVELTDAEAQVLKAKLALVNAEEALALARATLSWATGTTLAKETAR</sequence>
<dbReference type="GO" id="GO:0009279">
    <property type="term" value="C:cell outer membrane"/>
    <property type="evidence" value="ECO:0007669"/>
    <property type="project" value="UniProtKB-SubCell"/>
</dbReference>
<comment type="caution">
    <text evidence="9">The sequence shown here is derived from an EMBL/GenBank/DDBJ whole genome shotgun (WGS) entry which is preliminary data.</text>
</comment>
<keyword evidence="8" id="KW-0175">Coiled coil</keyword>
<dbReference type="GO" id="GO:0015288">
    <property type="term" value="F:porin activity"/>
    <property type="evidence" value="ECO:0007669"/>
    <property type="project" value="TreeGrafter"/>
</dbReference>
<dbReference type="Pfam" id="PF02321">
    <property type="entry name" value="OEP"/>
    <property type="match status" value="2"/>
</dbReference>
<dbReference type="Gene3D" id="1.20.1600.10">
    <property type="entry name" value="Outer membrane efflux proteins (OEP)"/>
    <property type="match status" value="1"/>
</dbReference>
<dbReference type="GO" id="GO:1990281">
    <property type="term" value="C:efflux pump complex"/>
    <property type="evidence" value="ECO:0007669"/>
    <property type="project" value="TreeGrafter"/>
</dbReference>
<evidence type="ECO:0000256" key="6">
    <source>
        <dbReference type="ARBA" id="ARBA00023136"/>
    </source>
</evidence>
<reference evidence="9 10" key="1">
    <citation type="submission" date="2020-08" db="EMBL/GenBank/DDBJ databases">
        <title>Genomic Encyclopedia of Type Strains, Phase IV (KMG-IV): sequencing the most valuable type-strain genomes for metagenomic binning, comparative biology and taxonomic classification.</title>
        <authorList>
            <person name="Goeker M."/>
        </authorList>
    </citation>
    <scope>NUCLEOTIDE SEQUENCE [LARGE SCALE GENOMIC DNA]</scope>
    <source>
        <strain evidence="9 10">DSM 23562</strain>
    </source>
</reference>
<keyword evidence="10" id="KW-1185">Reference proteome</keyword>
<dbReference type="InterPro" id="IPR003423">
    <property type="entry name" value="OMP_efflux"/>
</dbReference>
<keyword evidence="7" id="KW-0998">Cell outer membrane</keyword>
<dbReference type="EMBL" id="JACHGW010000009">
    <property type="protein sequence ID" value="MBB6053821.1"/>
    <property type="molecule type" value="Genomic_DNA"/>
</dbReference>
<gene>
    <name evidence="9" type="ORF">HNQ39_005668</name>
</gene>
<comment type="similarity">
    <text evidence="2">Belongs to the outer membrane factor (OMF) (TC 1.B.17) family.</text>
</comment>
<keyword evidence="6" id="KW-0472">Membrane</keyword>
<evidence type="ECO:0000313" key="9">
    <source>
        <dbReference type="EMBL" id="MBB6053821.1"/>
    </source>
</evidence>
<evidence type="ECO:0000256" key="4">
    <source>
        <dbReference type="ARBA" id="ARBA00022452"/>
    </source>
</evidence>
<evidence type="ECO:0000256" key="5">
    <source>
        <dbReference type="ARBA" id="ARBA00022692"/>
    </source>
</evidence>
<dbReference type="Proteomes" id="UP000520814">
    <property type="component" value="Unassembled WGS sequence"/>
</dbReference>
<organism evidence="9 10">
    <name type="scientific">Armatimonas rosea</name>
    <dbReference type="NCBI Taxonomy" id="685828"/>
    <lineage>
        <taxon>Bacteria</taxon>
        <taxon>Bacillati</taxon>
        <taxon>Armatimonadota</taxon>
        <taxon>Armatimonadia</taxon>
        <taxon>Armatimonadales</taxon>
        <taxon>Armatimonadaceae</taxon>
        <taxon>Armatimonas</taxon>
    </lineage>
</organism>
<name>A0A7W9W9Z9_ARMRO</name>
<keyword evidence="3" id="KW-0813">Transport</keyword>
<comment type="subcellular location">
    <subcellularLocation>
        <location evidence="1">Cell outer membrane</location>
    </subcellularLocation>
</comment>
<dbReference type="GO" id="GO:0015562">
    <property type="term" value="F:efflux transmembrane transporter activity"/>
    <property type="evidence" value="ECO:0007669"/>
    <property type="project" value="InterPro"/>
</dbReference>
<keyword evidence="4" id="KW-1134">Transmembrane beta strand</keyword>
<evidence type="ECO:0000256" key="7">
    <source>
        <dbReference type="ARBA" id="ARBA00023237"/>
    </source>
</evidence>
<dbReference type="AlphaFoldDB" id="A0A7W9W9Z9"/>